<organism evidence="1 2">
    <name type="scientific">Microbacterium foliorum</name>
    <dbReference type="NCBI Taxonomy" id="104336"/>
    <lineage>
        <taxon>Bacteria</taxon>
        <taxon>Bacillati</taxon>
        <taxon>Actinomycetota</taxon>
        <taxon>Actinomycetes</taxon>
        <taxon>Micrococcales</taxon>
        <taxon>Microbacteriaceae</taxon>
        <taxon>Microbacterium</taxon>
    </lineage>
</organism>
<name>A0A0F0KDM8_9MICO</name>
<dbReference type="Proteomes" id="UP000033572">
    <property type="component" value="Unassembled WGS sequence"/>
</dbReference>
<gene>
    <name evidence="1" type="ORF">RN50_03344</name>
</gene>
<dbReference type="AlphaFoldDB" id="A0A0F0KDM8"/>
<proteinExistence type="predicted"/>
<dbReference type="EMBL" id="JYIU01000046">
    <property type="protein sequence ID" value="KJL18235.1"/>
    <property type="molecule type" value="Genomic_DNA"/>
</dbReference>
<sequence length="187" mass="21131">MVSRRLHKALQRAQETKSILRIERKPKFADRVDGIVLRIGEQWILMAQTADGGYFDGYVLLRLRDVARLTPDETFAHEFVRLQPEWPPSFPFDVDLDDTASALSGFARQGELVGIQKENERSAIWIGTPDDLTSRYIYLNEVRPDATWHPRPLGYKLRSITMAEVGTRYLIGLSEVAGAGASSVRAD</sequence>
<dbReference type="KEGG" id="mfol:DXT68_05495"/>
<protein>
    <submittedName>
        <fullName evidence="1">Uncharacterized protein</fullName>
    </submittedName>
</protein>
<reference evidence="1 2" key="1">
    <citation type="submission" date="2015-02" db="EMBL/GenBank/DDBJ databases">
        <title>Draft genome sequences of ten Microbacterium spp. with emphasis on heavy metal contaminated environments.</title>
        <authorList>
            <person name="Corretto E."/>
        </authorList>
    </citation>
    <scope>NUCLEOTIDE SEQUENCE [LARGE SCALE GENOMIC DNA]</scope>
    <source>
        <strain evidence="1 2">DSM 12966</strain>
    </source>
</reference>
<keyword evidence="2" id="KW-1185">Reference proteome</keyword>
<comment type="caution">
    <text evidence="1">The sequence shown here is derived from an EMBL/GenBank/DDBJ whole genome shotgun (WGS) entry which is preliminary data.</text>
</comment>
<dbReference type="GeneID" id="94443837"/>
<evidence type="ECO:0000313" key="2">
    <source>
        <dbReference type="Proteomes" id="UP000033572"/>
    </source>
</evidence>
<accession>A0A0F0KDM8</accession>
<dbReference type="PATRIC" id="fig|104336.4.peg.3385"/>
<dbReference type="RefSeq" id="WP_045255561.1">
    <property type="nucleotide sequence ID" value="NZ_CP031425.1"/>
</dbReference>
<evidence type="ECO:0000313" key="1">
    <source>
        <dbReference type="EMBL" id="KJL18235.1"/>
    </source>
</evidence>